<gene>
    <name evidence="1" type="ORF">EVJ46_09650</name>
</gene>
<name>A0A519BET5_ACIG2</name>
<proteinExistence type="predicted"/>
<evidence type="ECO:0008006" key="3">
    <source>
        <dbReference type="Google" id="ProtNLM"/>
    </source>
</evidence>
<dbReference type="AlphaFoldDB" id="A0A519BET5"/>
<comment type="caution">
    <text evidence="1">The sequence shown here is derived from an EMBL/GenBank/DDBJ whole genome shotgun (WGS) entry which is preliminary data.</text>
</comment>
<sequence length="181" mass="21454">MNSSNQTALDLDGVIFDYEKTFLKQAARLNLNISIKHPEIYNMTERYEITQEQLSLINLNIDYSDMDIFDEVLNLKRYIINIKCFITSFPEEILHLRKSNLSKIFNKDIPVYYAGVQEKHRIISELGIKYFIDDYDAVIHHIELNCPDCKAYWLNRGYKDKTLPEPVNKINNLTEFFKINY</sequence>
<protein>
    <recommendedName>
        <fullName evidence="3">Haloacid dehalogenase</fullName>
    </recommendedName>
</protein>
<reference evidence="1 2" key="1">
    <citation type="journal article" date="2019" name="ISME J.">
        <title>Insights into ecological role of a new deltaproteobacterial order Candidatus Acidulodesulfobacterales by metagenomics and metatranscriptomics.</title>
        <authorList>
            <person name="Tan S."/>
            <person name="Liu J."/>
            <person name="Fang Y."/>
            <person name="Hedlund B.P."/>
            <person name="Lian Z.H."/>
            <person name="Huang L.Y."/>
            <person name="Li J.T."/>
            <person name="Huang L.N."/>
            <person name="Li W.J."/>
            <person name="Jiang H.C."/>
            <person name="Dong H.L."/>
            <person name="Shu W.S."/>
        </authorList>
    </citation>
    <scope>NUCLEOTIDE SEQUENCE [LARGE SCALE GENOMIC DNA]</scope>
    <source>
        <strain evidence="1">AP2</strain>
    </source>
</reference>
<dbReference type="Proteomes" id="UP000316562">
    <property type="component" value="Unassembled WGS sequence"/>
</dbReference>
<accession>A0A519BET5</accession>
<evidence type="ECO:0000313" key="2">
    <source>
        <dbReference type="Proteomes" id="UP000316562"/>
    </source>
</evidence>
<evidence type="ECO:0000313" key="1">
    <source>
        <dbReference type="EMBL" id="RZD15774.1"/>
    </source>
</evidence>
<dbReference type="EMBL" id="SGBC01000004">
    <property type="protein sequence ID" value="RZD15774.1"/>
    <property type="molecule type" value="Genomic_DNA"/>
</dbReference>
<organism evidence="1 2">
    <name type="scientific">Acididesulfobacter guangdongensis</name>
    <dbReference type="NCBI Taxonomy" id="2597225"/>
    <lineage>
        <taxon>Bacteria</taxon>
        <taxon>Deltaproteobacteria</taxon>
        <taxon>Candidatus Acidulodesulfobacterales</taxon>
        <taxon>Candidatus Acididesulfobacter</taxon>
    </lineage>
</organism>